<dbReference type="Pfam" id="PF08808">
    <property type="entry name" value="RES"/>
    <property type="match status" value="1"/>
</dbReference>
<gene>
    <name evidence="2" type="ORF">AWB69_08517</name>
</gene>
<dbReference type="RefSeq" id="WP_062092572.1">
    <property type="nucleotide sequence ID" value="NZ_FCOK02000109.1"/>
</dbReference>
<feature type="domain" description="RES" evidence="1">
    <location>
        <begin position="23"/>
        <end position="156"/>
    </location>
</feature>
<reference evidence="2 3" key="1">
    <citation type="submission" date="2016-01" db="EMBL/GenBank/DDBJ databases">
        <authorList>
            <person name="Oliw E.H."/>
        </authorList>
    </citation>
    <scope>NUCLEOTIDE SEQUENCE [LARGE SCALE GENOMIC DNA]</scope>
    <source>
        <strain evidence="2">LMG 27134</strain>
    </source>
</reference>
<evidence type="ECO:0000313" key="2">
    <source>
        <dbReference type="EMBL" id="SAL71011.1"/>
    </source>
</evidence>
<dbReference type="InterPro" id="IPR014914">
    <property type="entry name" value="RES_dom"/>
</dbReference>
<dbReference type="SMART" id="SM00953">
    <property type="entry name" value="RES"/>
    <property type="match status" value="1"/>
</dbReference>
<dbReference type="AlphaFoldDB" id="A0A158JRG0"/>
<sequence length="173" mass="19136">MIVTQLDQITAYRVHTPKWASLPLSGAGAATHGGRVNRPGIEALYLALDVQTAIDEYKQVSTLLPPGTFVTYQISAAPIVDFRAGFNAREWDPLWEDFYCDWRALWFNNRIEPPSWVLGDLVLSTGAKGVLFNSRLASTGTNLVLYPSVFNEADTMSVFDPAGALPKNQTSWE</sequence>
<dbReference type="OrthoDB" id="648213at2"/>
<evidence type="ECO:0000259" key="1">
    <source>
        <dbReference type="SMART" id="SM00953"/>
    </source>
</evidence>
<accession>A0A158JRG0</accession>
<organism evidence="2 3">
    <name type="scientific">Caballeronia udeis</name>
    <dbReference type="NCBI Taxonomy" id="1232866"/>
    <lineage>
        <taxon>Bacteria</taxon>
        <taxon>Pseudomonadati</taxon>
        <taxon>Pseudomonadota</taxon>
        <taxon>Betaproteobacteria</taxon>
        <taxon>Burkholderiales</taxon>
        <taxon>Burkholderiaceae</taxon>
        <taxon>Caballeronia</taxon>
    </lineage>
</organism>
<evidence type="ECO:0000313" key="3">
    <source>
        <dbReference type="Proteomes" id="UP000054683"/>
    </source>
</evidence>
<proteinExistence type="predicted"/>
<dbReference type="EMBL" id="FCOK02000109">
    <property type="protein sequence ID" value="SAL71011.1"/>
    <property type="molecule type" value="Genomic_DNA"/>
</dbReference>
<protein>
    <submittedName>
        <fullName evidence="2">RES domain protein</fullName>
    </submittedName>
</protein>
<name>A0A158JRG0_9BURK</name>
<dbReference type="Proteomes" id="UP000054683">
    <property type="component" value="Unassembled WGS sequence"/>
</dbReference>